<accession>A0AAF3F7D4</accession>
<feature type="transmembrane region" description="Helical" evidence="1">
    <location>
        <begin position="91"/>
        <end position="114"/>
    </location>
</feature>
<keyword evidence="1" id="KW-0472">Membrane</keyword>
<dbReference type="PANTHER" id="PTHR23021:SF11">
    <property type="entry name" value="SERPENTINE RECEPTOR, CLASS T"/>
    <property type="match status" value="1"/>
</dbReference>
<dbReference type="InterPro" id="IPR019425">
    <property type="entry name" value="7TM_GPCR_serpentine_rcpt_Srt"/>
</dbReference>
<feature type="transmembrane region" description="Helical" evidence="1">
    <location>
        <begin position="142"/>
        <end position="162"/>
    </location>
</feature>
<keyword evidence="1" id="KW-1133">Transmembrane helix</keyword>
<evidence type="ECO:0000256" key="1">
    <source>
        <dbReference type="SAM" id="Phobius"/>
    </source>
</evidence>
<protein>
    <submittedName>
        <fullName evidence="3">Uncharacterized protein</fullName>
    </submittedName>
</protein>
<dbReference type="AlphaFoldDB" id="A0AAF3F7D4"/>
<feature type="transmembrane region" description="Helical" evidence="1">
    <location>
        <begin position="45"/>
        <end position="70"/>
    </location>
</feature>
<proteinExistence type="predicted"/>
<dbReference type="PANTHER" id="PTHR23021">
    <property type="entry name" value="SERPENTINE RECEPTOR, CLASS T"/>
    <property type="match status" value="1"/>
</dbReference>
<reference evidence="3" key="1">
    <citation type="submission" date="2024-02" db="UniProtKB">
        <authorList>
            <consortium name="WormBaseParasite"/>
        </authorList>
    </citation>
    <scope>IDENTIFICATION</scope>
</reference>
<evidence type="ECO:0000313" key="2">
    <source>
        <dbReference type="Proteomes" id="UP000887575"/>
    </source>
</evidence>
<feature type="transmembrane region" description="Helical" evidence="1">
    <location>
        <begin position="12"/>
        <end position="33"/>
    </location>
</feature>
<keyword evidence="2" id="KW-1185">Reference proteome</keyword>
<dbReference type="Proteomes" id="UP000887575">
    <property type="component" value="Unassembled WGS sequence"/>
</dbReference>
<keyword evidence="1" id="KW-0812">Transmembrane</keyword>
<evidence type="ECO:0000313" key="3">
    <source>
        <dbReference type="WBParaSite" id="MBELARI_LOCUS2835"/>
    </source>
</evidence>
<dbReference type="Pfam" id="PF10321">
    <property type="entry name" value="7TM_GPCR_Srt"/>
    <property type="match status" value="1"/>
</dbReference>
<organism evidence="2 3">
    <name type="scientific">Mesorhabditis belari</name>
    <dbReference type="NCBI Taxonomy" id="2138241"/>
    <lineage>
        <taxon>Eukaryota</taxon>
        <taxon>Metazoa</taxon>
        <taxon>Ecdysozoa</taxon>
        <taxon>Nematoda</taxon>
        <taxon>Chromadorea</taxon>
        <taxon>Rhabditida</taxon>
        <taxon>Rhabditina</taxon>
        <taxon>Rhabditomorpha</taxon>
        <taxon>Rhabditoidea</taxon>
        <taxon>Rhabditidae</taxon>
        <taxon>Mesorhabditinae</taxon>
        <taxon>Mesorhabditis</taxon>
    </lineage>
</organism>
<name>A0AAF3F7D4_9BILA</name>
<dbReference type="WBParaSite" id="MBELARI_LOCUS2835">
    <property type="protein sequence ID" value="MBELARI_LOCUS2835"/>
    <property type="gene ID" value="MBELARI_LOCUS2835"/>
</dbReference>
<sequence length="234" mass="26285">MFALAPPSREILASFGICDCFAIFTAGHFTGYFVAVGTVFCDYPLLIYCLGSFGNQSANTSFLLTFLLLLTRILDLAASKWKDFLFKENRALWSIGISIGFGVYLNLFGTPGLFNADFGSWIFDPMIPGLTNNQFEAKVQGIFNLIFCFSLGIFTPLTYLLQWRRERKYGQMVSYKKQVLQQAILVSVFPLLTATAYATLGLFASSPYFMLMMYISSNAWYAGHCLPLLQQNHS</sequence>
<feature type="transmembrane region" description="Helical" evidence="1">
    <location>
        <begin position="183"/>
        <end position="203"/>
    </location>
</feature>